<dbReference type="PROSITE" id="PS50931">
    <property type="entry name" value="HTH_LYSR"/>
    <property type="match status" value="1"/>
</dbReference>
<dbReference type="STRING" id="582744.Msip34_0019"/>
<evidence type="ECO:0000313" key="7">
    <source>
        <dbReference type="EMBL" id="ACT49268.1"/>
    </source>
</evidence>
<dbReference type="OrthoDB" id="9775392at2"/>
<dbReference type="InterPro" id="IPR036390">
    <property type="entry name" value="WH_DNA-bd_sf"/>
</dbReference>
<evidence type="ECO:0000256" key="4">
    <source>
        <dbReference type="ARBA" id="ARBA00023159"/>
    </source>
</evidence>
<dbReference type="SUPFAM" id="SSF46785">
    <property type="entry name" value="Winged helix' DNA-binding domain"/>
    <property type="match status" value="1"/>
</dbReference>
<dbReference type="Pfam" id="PF03466">
    <property type="entry name" value="LysR_substrate"/>
    <property type="match status" value="1"/>
</dbReference>
<keyword evidence="3" id="KW-0238">DNA-binding</keyword>
<keyword evidence="8" id="KW-1185">Reference proteome</keyword>
<keyword evidence="5" id="KW-0804">Transcription</keyword>
<dbReference type="GO" id="GO:0003700">
    <property type="term" value="F:DNA-binding transcription factor activity"/>
    <property type="evidence" value="ECO:0007669"/>
    <property type="project" value="InterPro"/>
</dbReference>
<dbReference type="GO" id="GO:0003677">
    <property type="term" value="F:DNA binding"/>
    <property type="evidence" value="ECO:0007669"/>
    <property type="project" value="UniProtKB-KW"/>
</dbReference>
<sequence length="302" mass="33504">MTLSELRFIVAVARERNFRRAAEKSFVSQPALSLAVKKLEDELGVMLFERSRSDVSMTPVGERIVEQAIRTLEEAGRIKELAKQGNNQLIGTFKLGVIYSVGPYLLPEIIPPLRKSAPDMPLEVEENLTANLETQLRNGNIDAAIIALPFDIPGIKLQLLYEEEFVVVVPADHAWAGRKSINPDDLAEEKVLLLNTGHCFSNQVLLACPDLSRKGEMLQGNSLETIRNMVASNLGITVLPASAAVERYQNPLIKVVPFEAPVPKRQIALAWRKSYGREKAVDEIAHAIRGIQSECIQVNKPH</sequence>
<protein>
    <submittedName>
        <fullName evidence="7">Transcriptional regulator, LysR family</fullName>
    </submittedName>
</protein>
<dbReference type="Proteomes" id="UP000002743">
    <property type="component" value="Chromosome"/>
</dbReference>
<keyword evidence="2" id="KW-0805">Transcription regulation</keyword>
<dbReference type="AlphaFoldDB" id="C6X7M6"/>
<dbReference type="InterPro" id="IPR036388">
    <property type="entry name" value="WH-like_DNA-bd_sf"/>
</dbReference>
<dbReference type="KEGG" id="mei:Msip34_0019"/>
<reference evidence="8" key="1">
    <citation type="submission" date="2009-07" db="EMBL/GenBank/DDBJ databases">
        <title>Complete sequence of chromosome of Methylovorus sp. SIP3-4.</title>
        <authorList>
            <person name="Lucas S."/>
            <person name="Copeland A."/>
            <person name="Lapidus A."/>
            <person name="Glavina del Rio T."/>
            <person name="Tice H."/>
            <person name="Bruce D."/>
            <person name="Goodwin L."/>
            <person name="Pitluck S."/>
            <person name="Clum A."/>
            <person name="Larimer F."/>
            <person name="Land M."/>
            <person name="Hauser L."/>
            <person name="Kyrpides N."/>
            <person name="Mikhailova N."/>
            <person name="Kayluzhnaya M."/>
            <person name="Chistoserdova L."/>
        </authorList>
    </citation>
    <scope>NUCLEOTIDE SEQUENCE [LARGE SCALE GENOMIC DNA]</scope>
    <source>
        <strain evidence="8">SIP3-4</strain>
    </source>
</reference>
<dbReference type="CDD" id="cd08411">
    <property type="entry name" value="PBP2_OxyR"/>
    <property type="match status" value="1"/>
</dbReference>
<dbReference type="Pfam" id="PF00126">
    <property type="entry name" value="HTH_1"/>
    <property type="match status" value="1"/>
</dbReference>
<evidence type="ECO:0000259" key="6">
    <source>
        <dbReference type="PROSITE" id="PS50931"/>
    </source>
</evidence>
<gene>
    <name evidence="7" type="ordered locus">Msip34_0019</name>
</gene>
<evidence type="ECO:0000256" key="2">
    <source>
        <dbReference type="ARBA" id="ARBA00023015"/>
    </source>
</evidence>
<dbReference type="GO" id="GO:0032993">
    <property type="term" value="C:protein-DNA complex"/>
    <property type="evidence" value="ECO:0007669"/>
    <property type="project" value="TreeGrafter"/>
</dbReference>
<dbReference type="HOGENOM" id="CLU_039613_6_4_4"/>
<dbReference type="PANTHER" id="PTHR30346:SF26">
    <property type="entry name" value="HYDROGEN PEROXIDE-INDUCIBLE GENES ACTIVATOR"/>
    <property type="match status" value="1"/>
</dbReference>
<dbReference type="FunFam" id="1.10.10.10:FF:000001">
    <property type="entry name" value="LysR family transcriptional regulator"/>
    <property type="match status" value="1"/>
</dbReference>
<evidence type="ECO:0000256" key="1">
    <source>
        <dbReference type="ARBA" id="ARBA00009437"/>
    </source>
</evidence>
<dbReference type="Gene3D" id="1.10.10.10">
    <property type="entry name" value="Winged helix-like DNA-binding domain superfamily/Winged helix DNA-binding domain"/>
    <property type="match status" value="1"/>
</dbReference>
<dbReference type="eggNOG" id="COG0583">
    <property type="taxonomic scope" value="Bacteria"/>
</dbReference>
<evidence type="ECO:0000256" key="3">
    <source>
        <dbReference type="ARBA" id="ARBA00023125"/>
    </source>
</evidence>
<evidence type="ECO:0000256" key="5">
    <source>
        <dbReference type="ARBA" id="ARBA00023163"/>
    </source>
</evidence>
<dbReference type="Gene3D" id="3.40.190.10">
    <property type="entry name" value="Periplasmic binding protein-like II"/>
    <property type="match status" value="2"/>
</dbReference>
<comment type="similarity">
    <text evidence="1">Belongs to the LysR transcriptional regulatory family.</text>
</comment>
<dbReference type="PANTHER" id="PTHR30346">
    <property type="entry name" value="TRANSCRIPTIONAL DUAL REGULATOR HCAR-RELATED"/>
    <property type="match status" value="1"/>
</dbReference>
<accession>C6X7M6</accession>
<dbReference type="SUPFAM" id="SSF53850">
    <property type="entry name" value="Periplasmic binding protein-like II"/>
    <property type="match status" value="1"/>
</dbReference>
<reference evidence="7 8" key="2">
    <citation type="journal article" date="2011" name="J. Bacteriol.">
        <title>Genomes of three methylotrophs from a single niche uncover genetic and metabolic divergence of Methylophilaceae.</title>
        <authorList>
            <person name="Lapidus A."/>
            <person name="Clum A."/>
            <person name="Labutti K."/>
            <person name="Kaluzhnaya M.G."/>
            <person name="Lim S."/>
            <person name="Beck D.A."/>
            <person name="Glavina Del Rio T."/>
            <person name="Nolan M."/>
            <person name="Mavromatis K."/>
            <person name="Huntemann M."/>
            <person name="Lucas S."/>
            <person name="Lidstrom M.E."/>
            <person name="Ivanova N."/>
            <person name="Chistoserdova L."/>
        </authorList>
    </citation>
    <scope>NUCLEOTIDE SEQUENCE [LARGE SCALE GENOMIC DNA]</scope>
    <source>
        <strain evidence="7 8">SIP3-4</strain>
    </source>
</reference>
<organism evidence="7 8">
    <name type="scientific">Methylovorus glucosotrophus (strain SIP3-4)</name>
    <dbReference type="NCBI Taxonomy" id="582744"/>
    <lineage>
        <taxon>Bacteria</taxon>
        <taxon>Pseudomonadati</taxon>
        <taxon>Pseudomonadota</taxon>
        <taxon>Betaproteobacteria</taxon>
        <taxon>Nitrosomonadales</taxon>
        <taxon>Methylophilaceae</taxon>
        <taxon>Methylovorus</taxon>
    </lineage>
</organism>
<dbReference type="RefSeq" id="WP_015829069.1">
    <property type="nucleotide sequence ID" value="NC_012969.1"/>
</dbReference>
<keyword evidence="4" id="KW-0010">Activator</keyword>
<proteinExistence type="inferred from homology"/>
<dbReference type="PRINTS" id="PR00039">
    <property type="entry name" value="HTHLYSR"/>
</dbReference>
<evidence type="ECO:0000313" key="8">
    <source>
        <dbReference type="Proteomes" id="UP000002743"/>
    </source>
</evidence>
<dbReference type="InterPro" id="IPR005119">
    <property type="entry name" value="LysR_subst-bd"/>
</dbReference>
<dbReference type="InterPro" id="IPR000847">
    <property type="entry name" value="LysR_HTH_N"/>
</dbReference>
<name>C6X7M6_METGS</name>
<feature type="domain" description="HTH lysR-type" evidence="6">
    <location>
        <begin position="1"/>
        <end position="58"/>
    </location>
</feature>
<dbReference type="EMBL" id="CP001674">
    <property type="protein sequence ID" value="ACT49268.1"/>
    <property type="molecule type" value="Genomic_DNA"/>
</dbReference>